<dbReference type="GO" id="GO:0005524">
    <property type="term" value="F:ATP binding"/>
    <property type="evidence" value="ECO:0007669"/>
    <property type="project" value="UniProtKB-UniRule"/>
</dbReference>
<dbReference type="Proteomes" id="UP000732193">
    <property type="component" value="Unassembled WGS sequence"/>
</dbReference>
<feature type="region of interest" description="Disordered" evidence="11">
    <location>
        <begin position="526"/>
        <end position="549"/>
    </location>
</feature>
<dbReference type="Gene3D" id="3.30.260.10">
    <property type="entry name" value="TCP-1-like chaperonin intermediate domain"/>
    <property type="match status" value="1"/>
</dbReference>
<sequence>MAAKDVKFDTDARNKMLKGVNTLANAVKVTLGPKGRNVVLDKSFGAPRITKDGVSVAKEIELEDKFENMGAQMVKEVASRTNDEAGDGTTTATVLAQAIVKEGMKSVAAGMNPMDLKRGIDMATLTVVEAIRAAARPVSDSDEVAQVGTISANGEKEIGRQIADAMQKVGNEGVITVEENKGLETETDVVEGMQFDRGYLSPYFVTNSDKMTVELEDAIILLHEKKLSSLQPMVPLLEQVIQSQKPLLIIAEDVEGEALATLVVNKLRGGLKIAAVKAPGFGDRRKAMLQDLAILTGGQVISEDLGMKLESVTMDMLGSAKKVSITKDETTVVDGAGEKAEIEARVAQIRNQIEETTSDYDKEKLQERVAKLAGGVAVIRVGGMSEVEVKERKDRVDDALNATRAAVQEGIVVGGGVALVQAGKKLEGVTGENNDQNVGISIVRKALEAPLRQIAENAGVDGAVVAGKIRESDDLTFGFNAQTEEYGDMFKFGVIDPAKVVRTALQDAASVASLLITTEAMVADKPSKEGAGGGMPGGMPDMGGMGGMM</sequence>
<dbReference type="Gene3D" id="1.10.560.10">
    <property type="entry name" value="GroEL-like equatorial domain"/>
    <property type="match status" value="1"/>
</dbReference>
<feature type="binding site" evidence="7">
    <location>
        <position position="51"/>
    </location>
    <ligand>
        <name>ATP</name>
        <dbReference type="ChEBI" id="CHEBI:30616"/>
    </ligand>
</feature>
<feature type="binding site" evidence="7">
    <location>
        <position position="496"/>
    </location>
    <ligand>
        <name>ATP</name>
        <dbReference type="ChEBI" id="CHEBI:30616"/>
    </ligand>
</feature>
<dbReference type="GO" id="GO:0140662">
    <property type="term" value="F:ATP-dependent protein folding chaperone"/>
    <property type="evidence" value="ECO:0007669"/>
    <property type="project" value="InterPro"/>
</dbReference>
<dbReference type="InterPro" id="IPR002423">
    <property type="entry name" value="Cpn60/GroEL/TCP-1"/>
</dbReference>
<dbReference type="FunFam" id="1.10.560.10:FF:000001">
    <property type="entry name" value="60 kDa chaperonin"/>
    <property type="match status" value="1"/>
</dbReference>
<protein>
    <recommendedName>
        <fullName evidence="7">Chaperonin GroEL</fullName>
        <ecNumber evidence="7">5.6.1.7</ecNumber>
    </recommendedName>
    <alternativeName>
        <fullName evidence="7">60 kDa chaperonin</fullName>
    </alternativeName>
    <alternativeName>
        <fullName evidence="7">Chaperonin-60</fullName>
        <shortName evidence="7">Cpn60</shortName>
    </alternativeName>
</protein>
<evidence type="ECO:0000256" key="1">
    <source>
        <dbReference type="ARBA" id="ARBA00006607"/>
    </source>
</evidence>
<evidence type="ECO:0000256" key="5">
    <source>
        <dbReference type="ARBA" id="ARBA00023186"/>
    </source>
</evidence>
<reference evidence="12 13" key="1">
    <citation type="submission" date="2021-01" db="EMBL/GenBank/DDBJ databases">
        <title>Diatom-associated Roseobacters Show Island Model of Population Structure.</title>
        <authorList>
            <person name="Qu L."/>
            <person name="Feng X."/>
            <person name="Chen Y."/>
            <person name="Li L."/>
            <person name="Wang X."/>
            <person name="Hu Z."/>
            <person name="Wang H."/>
            <person name="Luo H."/>
        </authorList>
    </citation>
    <scope>NUCLEOTIDE SEQUENCE [LARGE SCALE GENOMIC DNA]</scope>
    <source>
        <strain evidence="12 13">TR60-84</strain>
    </source>
</reference>
<dbReference type="AlphaFoldDB" id="A0AAE2W0Y4"/>
<gene>
    <name evidence="7 12" type="primary">groL</name>
    <name evidence="7" type="synonym">groEL</name>
    <name evidence="12" type="ORF">JQV55_13380</name>
</gene>
<evidence type="ECO:0000256" key="9">
    <source>
        <dbReference type="RuleBase" id="RU000419"/>
    </source>
</evidence>
<evidence type="ECO:0000256" key="6">
    <source>
        <dbReference type="ARBA" id="ARBA00023235"/>
    </source>
</evidence>
<comment type="subcellular location">
    <subcellularLocation>
        <location evidence="7">Cytoplasm</location>
    </subcellularLocation>
</comment>
<dbReference type="HAMAP" id="MF_00600">
    <property type="entry name" value="CH60"/>
    <property type="match status" value="1"/>
</dbReference>
<dbReference type="NCBIfam" id="NF000592">
    <property type="entry name" value="PRK00013.1"/>
    <property type="match status" value="1"/>
</dbReference>
<dbReference type="NCBIfam" id="TIGR02348">
    <property type="entry name" value="GroEL"/>
    <property type="match status" value="1"/>
</dbReference>
<name>A0AAE2W0Y4_9RHOB</name>
<dbReference type="InterPro" id="IPR027410">
    <property type="entry name" value="TCP-1-like_intermed_sf"/>
</dbReference>
<evidence type="ECO:0000256" key="8">
    <source>
        <dbReference type="RuleBase" id="RU000418"/>
    </source>
</evidence>
<organism evidence="12 13">
    <name type="scientific">Sulfitobacter geojensis</name>
    <dbReference type="NCBI Taxonomy" id="1342299"/>
    <lineage>
        <taxon>Bacteria</taxon>
        <taxon>Pseudomonadati</taxon>
        <taxon>Pseudomonadota</taxon>
        <taxon>Alphaproteobacteria</taxon>
        <taxon>Rhodobacterales</taxon>
        <taxon>Roseobacteraceae</taxon>
        <taxon>Sulfitobacter</taxon>
    </lineage>
</organism>
<dbReference type="InterPro" id="IPR027409">
    <property type="entry name" value="GroEL-like_apical_dom_sf"/>
</dbReference>
<keyword evidence="10" id="KW-0175">Coiled coil</keyword>
<dbReference type="FunFam" id="3.50.7.10:FF:000001">
    <property type="entry name" value="60 kDa chaperonin"/>
    <property type="match status" value="1"/>
</dbReference>
<dbReference type="GO" id="GO:0005737">
    <property type="term" value="C:cytoplasm"/>
    <property type="evidence" value="ECO:0007669"/>
    <property type="project" value="UniProtKB-SubCell"/>
</dbReference>
<dbReference type="GO" id="GO:0051082">
    <property type="term" value="F:unfolded protein binding"/>
    <property type="evidence" value="ECO:0007669"/>
    <property type="project" value="UniProtKB-UniRule"/>
</dbReference>
<dbReference type="Gene3D" id="3.50.7.10">
    <property type="entry name" value="GroEL"/>
    <property type="match status" value="1"/>
</dbReference>
<evidence type="ECO:0000256" key="7">
    <source>
        <dbReference type="HAMAP-Rule" id="MF_00600"/>
    </source>
</evidence>
<dbReference type="GO" id="GO:0042026">
    <property type="term" value="P:protein refolding"/>
    <property type="evidence" value="ECO:0007669"/>
    <property type="project" value="UniProtKB-UniRule"/>
</dbReference>
<keyword evidence="4 7" id="KW-0067">ATP-binding</keyword>
<feature type="coiled-coil region" evidence="10">
    <location>
        <begin position="339"/>
        <end position="366"/>
    </location>
</feature>
<dbReference type="SUPFAM" id="SSF52029">
    <property type="entry name" value="GroEL apical domain-like"/>
    <property type="match status" value="1"/>
</dbReference>
<comment type="caution">
    <text evidence="12">The sequence shown here is derived from an EMBL/GenBank/DDBJ whole genome shotgun (WGS) entry which is preliminary data.</text>
</comment>
<feature type="binding site" evidence="7">
    <location>
        <begin position="30"/>
        <end position="33"/>
    </location>
    <ligand>
        <name>ATP</name>
        <dbReference type="ChEBI" id="CHEBI:30616"/>
    </ligand>
</feature>
<dbReference type="NCBIfam" id="NF009489">
    <property type="entry name" value="PRK12851.1"/>
    <property type="match status" value="1"/>
</dbReference>
<dbReference type="PANTHER" id="PTHR45633">
    <property type="entry name" value="60 KDA HEAT SHOCK PROTEIN, MITOCHONDRIAL"/>
    <property type="match status" value="1"/>
</dbReference>
<dbReference type="PROSITE" id="PS00296">
    <property type="entry name" value="CHAPERONINS_CPN60"/>
    <property type="match status" value="1"/>
</dbReference>
<evidence type="ECO:0000256" key="3">
    <source>
        <dbReference type="ARBA" id="ARBA00022741"/>
    </source>
</evidence>
<dbReference type="InterPro" id="IPR018370">
    <property type="entry name" value="Chaperonin_Cpn60_CS"/>
</dbReference>
<dbReference type="PRINTS" id="PR00298">
    <property type="entry name" value="CHAPERONIN60"/>
</dbReference>
<keyword evidence="13" id="KW-1185">Reference proteome</keyword>
<keyword evidence="6 7" id="KW-0413">Isomerase</keyword>
<evidence type="ECO:0000256" key="4">
    <source>
        <dbReference type="ARBA" id="ARBA00022840"/>
    </source>
</evidence>
<comment type="caution">
    <text evidence="7">Lacks conserved residue(s) required for the propagation of feature annotation.</text>
</comment>
<evidence type="ECO:0000313" key="12">
    <source>
        <dbReference type="EMBL" id="MBM1714557.1"/>
    </source>
</evidence>
<dbReference type="SUPFAM" id="SSF54849">
    <property type="entry name" value="GroEL-intermediate domain like"/>
    <property type="match status" value="1"/>
</dbReference>
<comment type="subunit">
    <text evidence="7 9">Forms a cylinder of 14 subunits composed of two heptameric rings stacked back-to-back. Interacts with the co-chaperonin GroES.</text>
</comment>
<dbReference type="InterPro" id="IPR027413">
    <property type="entry name" value="GROEL-like_equatorial_sf"/>
</dbReference>
<keyword evidence="5 7" id="KW-0143">Chaperone</keyword>
<feature type="binding site" evidence="7">
    <location>
        <begin position="87"/>
        <end position="91"/>
    </location>
    <ligand>
        <name>ATP</name>
        <dbReference type="ChEBI" id="CHEBI:30616"/>
    </ligand>
</feature>
<keyword evidence="2 7" id="KW-0963">Cytoplasm</keyword>
<comment type="similarity">
    <text evidence="1 7 8">Belongs to the chaperonin (HSP60) family.</text>
</comment>
<keyword evidence="3 7" id="KW-0547">Nucleotide-binding</keyword>
<accession>A0AAE2W0Y4</accession>
<evidence type="ECO:0000256" key="11">
    <source>
        <dbReference type="SAM" id="MobiDB-lite"/>
    </source>
</evidence>
<dbReference type="SUPFAM" id="SSF48592">
    <property type="entry name" value="GroEL equatorial domain-like"/>
    <property type="match status" value="1"/>
</dbReference>
<dbReference type="EMBL" id="JAFBRM010000003">
    <property type="protein sequence ID" value="MBM1714557.1"/>
    <property type="molecule type" value="Genomic_DNA"/>
</dbReference>
<dbReference type="CDD" id="cd03344">
    <property type="entry name" value="GroEL"/>
    <property type="match status" value="1"/>
</dbReference>
<proteinExistence type="inferred from homology"/>
<comment type="function">
    <text evidence="7 9">Together with its co-chaperonin GroES, plays an essential role in assisting protein folding. The GroEL-GroES system forms a nano-cage that allows encapsulation of the non-native substrate proteins and provides a physical environment optimized to promote and accelerate protein folding.</text>
</comment>
<dbReference type="Pfam" id="PF00118">
    <property type="entry name" value="Cpn60_TCP1"/>
    <property type="match status" value="1"/>
</dbReference>
<dbReference type="EC" id="5.6.1.7" evidence="7"/>
<dbReference type="GO" id="GO:0016853">
    <property type="term" value="F:isomerase activity"/>
    <property type="evidence" value="ECO:0007669"/>
    <property type="project" value="UniProtKB-KW"/>
</dbReference>
<evidence type="ECO:0000313" key="13">
    <source>
        <dbReference type="Proteomes" id="UP000732193"/>
    </source>
</evidence>
<dbReference type="NCBIfam" id="NF009487">
    <property type="entry name" value="PRK12849.1"/>
    <property type="match status" value="1"/>
</dbReference>
<evidence type="ECO:0000256" key="10">
    <source>
        <dbReference type="SAM" id="Coils"/>
    </source>
</evidence>
<feature type="compositionally biased region" description="Gly residues" evidence="11">
    <location>
        <begin position="530"/>
        <end position="549"/>
    </location>
</feature>
<dbReference type="InterPro" id="IPR001844">
    <property type="entry name" value="Cpn60/GroEL"/>
</dbReference>
<feature type="binding site" evidence="7">
    <location>
        <position position="415"/>
    </location>
    <ligand>
        <name>ATP</name>
        <dbReference type="ChEBI" id="CHEBI:30616"/>
    </ligand>
</feature>
<dbReference type="RefSeq" id="WP_064224745.1">
    <property type="nucleotide sequence ID" value="NZ_CANKZB010000001.1"/>
</dbReference>
<dbReference type="NCBIfam" id="NF009488">
    <property type="entry name" value="PRK12850.1"/>
    <property type="match status" value="1"/>
</dbReference>
<evidence type="ECO:0000256" key="2">
    <source>
        <dbReference type="ARBA" id="ARBA00022490"/>
    </source>
</evidence>